<dbReference type="InterPro" id="IPR036390">
    <property type="entry name" value="WH_DNA-bd_sf"/>
</dbReference>
<dbReference type="PANTHER" id="PTHR10015:SF206">
    <property type="entry name" value="HSF-TYPE DNA-BINDING DOMAIN-CONTAINING PROTEIN"/>
    <property type="match status" value="1"/>
</dbReference>
<dbReference type="GO" id="GO:0043565">
    <property type="term" value="F:sequence-specific DNA binding"/>
    <property type="evidence" value="ECO:0007669"/>
    <property type="project" value="InterPro"/>
</dbReference>
<dbReference type="GO" id="GO:0003700">
    <property type="term" value="F:DNA-binding transcription factor activity"/>
    <property type="evidence" value="ECO:0007669"/>
    <property type="project" value="InterPro"/>
</dbReference>
<evidence type="ECO:0000259" key="4">
    <source>
        <dbReference type="Pfam" id="PF00447"/>
    </source>
</evidence>
<dbReference type="Gene3D" id="1.10.10.10">
    <property type="entry name" value="Winged helix-like DNA-binding domain superfamily/Winged helix DNA-binding domain"/>
    <property type="match status" value="1"/>
</dbReference>
<evidence type="ECO:0000256" key="2">
    <source>
        <dbReference type="ARBA" id="ARBA00023125"/>
    </source>
</evidence>
<gene>
    <name evidence="5" type="ORF">CTEN210_11847</name>
</gene>
<dbReference type="PANTHER" id="PTHR10015">
    <property type="entry name" value="HEAT SHOCK TRANSCRIPTION FACTOR"/>
    <property type="match status" value="1"/>
</dbReference>
<name>A0AAD3D218_9STRA</name>
<dbReference type="GO" id="GO:0005634">
    <property type="term" value="C:nucleus"/>
    <property type="evidence" value="ECO:0007669"/>
    <property type="project" value="UniProtKB-SubCell"/>
</dbReference>
<evidence type="ECO:0000256" key="1">
    <source>
        <dbReference type="ARBA" id="ARBA00004123"/>
    </source>
</evidence>
<keyword evidence="3" id="KW-0539">Nucleus</keyword>
<proteinExistence type="predicted"/>
<sequence length="254" mass="29558">MELRIHDKKLFEKLVKQRGFFNQKSYSSFRRQLNLWGFKKIGKRSKESCGVYGHPMFLRESPRLCNAISRCGGSSKLLDNEIKALMEQENASKILNSSSTHSSTVTPSTYDKFDITAVTESTLSISTDNQASSKQEEYHFYGNLRRPRETYSFKPPFEEEVCSSTYYEPTQSYEKDTMLEELECFDFEDSYEEYRPKPTQSSFSSSDFFQSHHVVEDIEEDAYCEIEPLQLDEEISPLPSNINFGKYLREALEN</sequence>
<evidence type="ECO:0000313" key="6">
    <source>
        <dbReference type="Proteomes" id="UP001054902"/>
    </source>
</evidence>
<dbReference type="SUPFAM" id="SSF46785">
    <property type="entry name" value="Winged helix' DNA-binding domain"/>
    <property type="match status" value="1"/>
</dbReference>
<dbReference type="EMBL" id="BLLK01000047">
    <property type="protein sequence ID" value="GFH55371.1"/>
    <property type="molecule type" value="Genomic_DNA"/>
</dbReference>
<dbReference type="InterPro" id="IPR000232">
    <property type="entry name" value="HSF_DNA-bd"/>
</dbReference>
<dbReference type="AlphaFoldDB" id="A0AAD3D218"/>
<dbReference type="Proteomes" id="UP001054902">
    <property type="component" value="Unassembled WGS sequence"/>
</dbReference>
<keyword evidence="6" id="KW-1185">Reference proteome</keyword>
<comment type="subcellular location">
    <subcellularLocation>
        <location evidence="1">Nucleus</location>
    </subcellularLocation>
</comment>
<protein>
    <recommendedName>
        <fullName evidence="4">HSF-type DNA-binding domain-containing protein</fullName>
    </recommendedName>
</protein>
<keyword evidence="2" id="KW-0238">DNA-binding</keyword>
<reference evidence="5 6" key="1">
    <citation type="journal article" date="2021" name="Sci. Rep.">
        <title>The genome of the diatom Chaetoceros tenuissimus carries an ancient integrated fragment of an extant virus.</title>
        <authorList>
            <person name="Hongo Y."/>
            <person name="Kimura K."/>
            <person name="Takaki Y."/>
            <person name="Yoshida Y."/>
            <person name="Baba S."/>
            <person name="Kobayashi G."/>
            <person name="Nagasaki K."/>
            <person name="Hano T."/>
            <person name="Tomaru Y."/>
        </authorList>
    </citation>
    <scope>NUCLEOTIDE SEQUENCE [LARGE SCALE GENOMIC DNA]</scope>
    <source>
        <strain evidence="5 6">NIES-3715</strain>
    </source>
</reference>
<evidence type="ECO:0000256" key="3">
    <source>
        <dbReference type="ARBA" id="ARBA00023242"/>
    </source>
</evidence>
<organism evidence="5 6">
    <name type="scientific">Chaetoceros tenuissimus</name>
    <dbReference type="NCBI Taxonomy" id="426638"/>
    <lineage>
        <taxon>Eukaryota</taxon>
        <taxon>Sar</taxon>
        <taxon>Stramenopiles</taxon>
        <taxon>Ochrophyta</taxon>
        <taxon>Bacillariophyta</taxon>
        <taxon>Coscinodiscophyceae</taxon>
        <taxon>Chaetocerotophycidae</taxon>
        <taxon>Chaetocerotales</taxon>
        <taxon>Chaetocerotaceae</taxon>
        <taxon>Chaetoceros</taxon>
    </lineage>
</organism>
<dbReference type="Pfam" id="PF00447">
    <property type="entry name" value="HSF_DNA-bind"/>
    <property type="match status" value="1"/>
</dbReference>
<accession>A0AAD3D218</accession>
<comment type="caution">
    <text evidence="5">The sequence shown here is derived from an EMBL/GenBank/DDBJ whole genome shotgun (WGS) entry which is preliminary data.</text>
</comment>
<feature type="domain" description="HSF-type DNA-binding" evidence="4">
    <location>
        <begin position="4"/>
        <end position="70"/>
    </location>
</feature>
<dbReference type="InterPro" id="IPR036388">
    <property type="entry name" value="WH-like_DNA-bd_sf"/>
</dbReference>
<evidence type="ECO:0000313" key="5">
    <source>
        <dbReference type="EMBL" id="GFH55371.1"/>
    </source>
</evidence>